<dbReference type="InterPro" id="IPR052934">
    <property type="entry name" value="Methyl-DNA_Rec/Restrict_Enz"/>
</dbReference>
<dbReference type="GO" id="GO:0005524">
    <property type="term" value="F:ATP binding"/>
    <property type="evidence" value="ECO:0007669"/>
    <property type="project" value="InterPro"/>
</dbReference>
<evidence type="ECO:0000259" key="2">
    <source>
        <dbReference type="SMART" id="SM00382"/>
    </source>
</evidence>
<feature type="domain" description="AAA+ ATPase" evidence="2">
    <location>
        <begin position="257"/>
        <end position="451"/>
    </location>
</feature>
<dbReference type="SMART" id="SM00382">
    <property type="entry name" value="AAA"/>
    <property type="match status" value="1"/>
</dbReference>
<dbReference type="InterPro" id="IPR011704">
    <property type="entry name" value="ATPase_dyneun-rel_AAA"/>
</dbReference>
<evidence type="ECO:0000313" key="3">
    <source>
        <dbReference type="EMBL" id="PHI15348.1"/>
    </source>
</evidence>
<organism evidence="3 4">
    <name type="scientific">Fusobacterium nucleatum subsp. polymorphum</name>
    <name type="common">Fusobacterium polymorphum</name>
    <dbReference type="NCBI Taxonomy" id="76857"/>
    <lineage>
        <taxon>Bacteria</taxon>
        <taxon>Fusobacteriati</taxon>
        <taxon>Fusobacteriota</taxon>
        <taxon>Fusobacteriia</taxon>
        <taxon>Fusobacteriales</taxon>
        <taxon>Fusobacteriaceae</taxon>
        <taxon>Fusobacterium</taxon>
    </lineage>
</organism>
<dbReference type="Gene3D" id="3.40.50.300">
    <property type="entry name" value="P-loop containing nucleotide triphosphate hydrolases"/>
    <property type="match status" value="1"/>
</dbReference>
<protein>
    <submittedName>
        <fullName evidence="3">McrB domain protein</fullName>
    </submittedName>
</protein>
<dbReference type="PANTHER" id="PTHR37291">
    <property type="entry name" value="5-METHYLCYTOSINE-SPECIFIC RESTRICTION ENZYME B"/>
    <property type="match status" value="1"/>
</dbReference>
<proteinExistence type="predicted"/>
<dbReference type="InterPro" id="IPR027417">
    <property type="entry name" value="P-loop_NTPase"/>
</dbReference>
<dbReference type="RefSeq" id="WP_098997376.1">
    <property type="nucleotide sequence ID" value="NZ_CP077153.1"/>
</dbReference>
<evidence type="ECO:0000256" key="1">
    <source>
        <dbReference type="SAM" id="Coils"/>
    </source>
</evidence>
<dbReference type="GO" id="GO:0016887">
    <property type="term" value="F:ATP hydrolysis activity"/>
    <property type="evidence" value="ECO:0007669"/>
    <property type="project" value="InterPro"/>
</dbReference>
<keyword evidence="1" id="KW-0175">Coiled coil</keyword>
<dbReference type="PANTHER" id="PTHR37291:SF1">
    <property type="entry name" value="TYPE IV METHYL-DIRECTED RESTRICTION ENZYME ECOKMCRB SUBUNIT"/>
    <property type="match status" value="1"/>
</dbReference>
<feature type="coiled-coil region" evidence="1">
    <location>
        <begin position="191"/>
        <end position="247"/>
    </location>
</feature>
<dbReference type="Proteomes" id="UP000224507">
    <property type="component" value="Unassembled WGS sequence"/>
</dbReference>
<comment type="caution">
    <text evidence="3">The sequence shown here is derived from an EMBL/GenBank/DDBJ whole genome shotgun (WGS) entry which is preliminary data.</text>
</comment>
<dbReference type="SUPFAM" id="SSF52540">
    <property type="entry name" value="P-loop containing nucleoside triphosphate hydrolases"/>
    <property type="match status" value="1"/>
</dbReference>
<accession>A0A2C6CBJ5</accession>
<evidence type="ECO:0000313" key="4">
    <source>
        <dbReference type="Proteomes" id="UP000224507"/>
    </source>
</evidence>
<dbReference type="InterPro" id="IPR003593">
    <property type="entry name" value="AAA+_ATPase"/>
</dbReference>
<dbReference type="AlphaFoldDB" id="A0A2C6CBJ5"/>
<dbReference type="EMBL" id="NIRO01000005">
    <property type="protein sequence ID" value="PHI15348.1"/>
    <property type="molecule type" value="Genomic_DNA"/>
</dbReference>
<gene>
    <name evidence="3" type="ORF">CBG56_05880</name>
</gene>
<dbReference type="Pfam" id="PF07728">
    <property type="entry name" value="AAA_5"/>
    <property type="match status" value="1"/>
</dbReference>
<name>A0A2C6CBJ5_FUSNP</name>
<reference evidence="3 4" key="1">
    <citation type="submission" date="2017-06" db="EMBL/GenBank/DDBJ databases">
        <title>Draft genome sequence of Fusobacterium nucleatum subsp. polymorphum KCOM 1274 (=ChDC F309).</title>
        <authorList>
            <person name="Kook J.-K."/>
            <person name="Park S.-N."/>
            <person name="Lim Y.K."/>
            <person name="Roh H."/>
        </authorList>
    </citation>
    <scope>NUCLEOTIDE SEQUENCE [LARGE SCALE GENOMIC DNA]</scope>
    <source>
        <strain evidence="4">KCOM 1274 (ChDC F309)</strain>
    </source>
</reference>
<sequence>MNEVLDSNVNEQFKELIIRTLGIITRNKTRKHIQISLNPLRDLLKEYYKDEIWWRFERKDSSKDSVPWLCFWSRKLAVEPAKGIYPMFYSYSGKQKGIDIKYLILAFGKSVRNEPDINWDSKLPLKSINDFFNKLNIEELPSYKNGINYGSSMVFKAYEVNQEKFNDELFHNQIFDDFKGLLDYYVAYAKYKTYEKNYDRISESKEELKLNYENEFNKIIKTLTESQNNLEIEVNNIDNLIENIKNDSIQNKEEFNFPLNTILYGPPGTGKTYNTIFYSVGIIEKDKSVFKGNNNDGNIFKKFKECKNKNLIKFITFHQSYGYEDFIEGIRPDLDNESKDLKYIIHSGIFKDMCNKAKNDKENNYVLIIDEINRGNISKIFGELISLIEPSKREGESEELEVILPYSKENLTIPKNLYIIGTMNTADRSIALLDIALRRRFNFIEIMPQYDILKNKKIENIELDLLLSTINKRIEFLLDREHTIGHSYFLNINTFEDLVQVFKNSIMPLLQEYFYDDFEKIKAILGDNGFITSKNISINLKGNNQKKYIYKVDEEALKVPENYQKIYSSDEDEE</sequence>